<keyword evidence="2" id="KW-1185">Reference proteome</keyword>
<evidence type="ECO:0000313" key="2">
    <source>
        <dbReference type="Proteomes" id="UP000265520"/>
    </source>
</evidence>
<feature type="non-terminal residue" evidence="1">
    <location>
        <position position="1"/>
    </location>
</feature>
<sequence>IVMPHAPATTPCALISLGCYKPRARPTEQIHQYSSVSLPDIGNLEQTASPA</sequence>
<accession>A0A392MW37</accession>
<proteinExistence type="predicted"/>
<reference evidence="1 2" key="1">
    <citation type="journal article" date="2018" name="Front. Plant Sci.">
        <title>Red Clover (Trifolium pratense) and Zigzag Clover (T. medium) - A Picture of Genomic Similarities and Differences.</title>
        <authorList>
            <person name="Dluhosova J."/>
            <person name="Istvanek J."/>
            <person name="Nedelnik J."/>
            <person name="Repkova J."/>
        </authorList>
    </citation>
    <scope>NUCLEOTIDE SEQUENCE [LARGE SCALE GENOMIC DNA]</scope>
    <source>
        <strain evidence="2">cv. 10/8</strain>
        <tissue evidence="1">Leaf</tissue>
    </source>
</reference>
<dbReference type="EMBL" id="LXQA010020574">
    <property type="protein sequence ID" value="MCH91512.1"/>
    <property type="molecule type" value="Genomic_DNA"/>
</dbReference>
<dbReference type="AlphaFoldDB" id="A0A392MW37"/>
<evidence type="ECO:0000313" key="1">
    <source>
        <dbReference type="EMBL" id="MCH91512.1"/>
    </source>
</evidence>
<protein>
    <submittedName>
        <fullName evidence="1">Uncharacterized protein</fullName>
    </submittedName>
</protein>
<organism evidence="1 2">
    <name type="scientific">Trifolium medium</name>
    <dbReference type="NCBI Taxonomy" id="97028"/>
    <lineage>
        <taxon>Eukaryota</taxon>
        <taxon>Viridiplantae</taxon>
        <taxon>Streptophyta</taxon>
        <taxon>Embryophyta</taxon>
        <taxon>Tracheophyta</taxon>
        <taxon>Spermatophyta</taxon>
        <taxon>Magnoliopsida</taxon>
        <taxon>eudicotyledons</taxon>
        <taxon>Gunneridae</taxon>
        <taxon>Pentapetalae</taxon>
        <taxon>rosids</taxon>
        <taxon>fabids</taxon>
        <taxon>Fabales</taxon>
        <taxon>Fabaceae</taxon>
        <taxon>Papilionoideae</taxon>
        <taxon>50 kb inversion clade</taxon>
        <taxon>NPAAA clade</taxon>
        <taxon>Hologalegina</taxon>
        <taxon>IRL clade</taxon>
        <taxon>Trifolieae</taxon>
        <taxon>Trifolium</taxon>
    </lineage>
</organism>
<dbReference type="Proteomes" id="UP000265520">
    <property type="component" value="Unassembled WGS sequence"/>
</dbReference>
<gene>
    <name evidence="1" type="ORF">A2U01_0012439</name>
</gene>
<comment type="caution">
    <text evidence="1">The sequence shown here is derived from an EMBL/GenBank/DDBJ whole genome shotgun (WGS) entry which is preliminary data.</text>
</comment>
<name>A0A392MW37_9FABA</name>